<dbReference type="InterPro" id="IPR011022">
    <property type="entry name" value="Arrestin_C-like"/>
</dbReference>
<protein>
    <submittedName>
        <fullName evidence="2">Arrestin domain-containing protein C31A2.12</fullName>
    </submittedName>
</protein>
<evidence type="ECO:0000313" key="3">
    <source>
        <dbReference type="Proteomes" id="UP000093000"/>
    </source>
</evidence>
<dbReference type="Pfam" id="PF02752">
    <property type="entry name" value="Arrestin_C"/>
    <property type="match status" value="1"/>
</dbReference>
<dbReference type="AlphaFoldDB" id="A0A1C7NHU6"/>
<dbReference type="SUPFAM" id="SSF81296">
    <property type="entry name" value="E set domains"/>
    <property type="match status" value="1"/>
</dbReference>
<organism evidence="2 3">
    <name type="scientific">Choanephora cucurbitarum</name>
    <dbReference type="NCBI Taxonomy" id="101091"/>
    <lineage>
        <taxon>Eukaryota</taxon>
        <taxon>Fungi</taxon>
        <taxon>Fungi incertae sedis</taxon>
        <taxon>Mucoromycota</taxon>
        <taxon>Mucoromycotina</taxon>
        <taxon>Mucoromycetes</taxon>
        <taxon>Mucorales</taxon>
        <taxon>Mucorineae</taxon>
        <taxon>Choanephoraceae</taxon>
        <taxon>Choanephoroideae</taxon>
        <taxon>Choanephora</taxon>
    </lineage>
</organism>
<feature type="domain" description="Arrestin C-terminal-like" evidence="1">
    <location>
        <begin position="175"/>
        <end position="307"/>
    </location>
</feature>
<dbReference type="InterPro" id="IPR014756">
    <property type="entry name" value="Ig_E-set"/>
</dbReference>
<dbReference type="PANTHER" id="PTHR11188">
    <property type="entry name" value="ARRESTIN DOMAIN CONTAINING PROTEIN"/>
    <property type="match status" value="1"/>
</dbReference>
<gene>
    <name evidence="2" type="ORF">A0J61_03384</name>
</gene>
<dbReference type="GO" id="GO:0070086">
    <property type="term" value="P:ubiquitin-dependent endocytosis"/>
    <property type="evidence" value="ECO:0007669"/>
    <property type="project" value="TreeGrafter"/>
</dbReference>
<dbReference type="OrthoDB" id="2333384at2759"/>
<dbReference type="InterPro" id="IPR011021">
    <property type="entry name" value="Arrestin-like_N"/>
</dbReference>
<keyword evidence="3" id="KW-1185">Reference proteome</keyword>
<evidence type="ECO:0000259" key="1">
    <source>
        <dbReference type="SMART" id="SM01017"/>
    </source>
</evidence>
<accession>A0A1C7NHU6</accession>
<dbReference type="PANTHER" id="PTHR11188:SF17">
    <property type="entry name" value="FI21816P1"/>
    <property type="match status" value="1"/>
</dbReference>
<dbReference type="STRING" id="101091.A0A1C7NHU6"/>
<dbReference type="Pfam" id="PF00339">
    <property type="entry name" value="Arrestin_N"/>
    <property type="match status" value="1"/>
</dbReference>
<dbReference type="GO" id="GO:0005829">
    <property type="term" value="C:cytosol"/>
    <property type="evidence" value="ECO:0007669"/>
    <property type="project" value="TreeGrafter"/>
</dbReference>
<sequence length="362" mass="40966">MMMVHPLLVSNHADLQIVLEEDHVILYGTPEESAGVMLKGHVMLNCFGQTKVKSIKLKFTGIAQVSWTEVFDTKSKHKQHKAEHLIIEKEWTFIEFRKKVHCFQPGQYKWEFQLPLPGNLPISVKHTLGKIEYQFRAYCDRPAFSSNYMAHTLLTLNRMFFPLDLSDSVVISNTWAGKVNYDISIPSKWYSPNTIIPVAIDLEPIAYHLTVKSVCLTLKEYITGHVSGNHKTQGKKLRRIRDDQFVSSGDGHWIKTIFLPIPTELNFDMQSDLIQVKHKITLTIALANFDGHISELKAAIPVTIAPPMEEEGNILPAYQENCPSTLAHVSYSQLPSYSPPFISTDIRCGSDVLPTYESAITA</sequence>
<dbReference type="InParanoid" id="A0A1C7NHU6"/>
<dbReference type="InterPro" id="IPR014752">
    <property type="entry name" value="Arrestin-like_C"/>
</dbReference>
<comment type="caution">
    <text evidence="2">The sequence shown here is derived from an EMBL/GenBank/DDBJ whole genome shotgun (WGS) entry which is preliminary data.</text>
</comment>
<dbReference type="Gene3D" id="2.60.40.640">
    <property type="match status" value="2"/>
</dbReference>
<dbReference type="EMBL" id="LUGH01000144">
    <property type="protein sequence ID" value="OBZ88560.1"/>
    <property type="molecule type" value="Genomic_DNA"/>
</dbReference>
<dbReference type="InterPro" id="IPR050357">
    <property type="entry name" value="Arrestin_domain-protein"/>
</dbReference>
<proteinExistence type="predicted"/>
<dbReference type="SMART" id="SM01017">
    <property type="entry name" value="Arrestin_C"/>
    <property type="match status" value="1"/>
</dbReference>
<name>A0A1C7NHU6_9FUNG</name>
<dbReference type="GO" id="GO:0005886">
    <property type="term" value="C:plasma membrane"/>
    <property type="evidence" value="ECO:0007669"/>
    <property type="project" value="TreeGrafter"/>
</dbReference>
<dbReference type="FunCoup" id="A0A1C7NHU6">
    <property type="interactions" value="100"/>
</dbReference>
<dbReference type="Proteomes" id="UP000093000">
    <property type="component" value="Unassembled WGS sequence"/>
</dbReference>
<dbReference type="GO" id="GO:0031625">
    <property type="term" value="F:ubiquitin protein ligase binding"/>
    <property type="evidence" value="ECO:0007669"/>
    <property type="project" value="TreeGrafter"/>
</dbReference>
<evidence type="ECO:0000313" key="2">
    <source>
        <dbReference type="EMBL" id="OBZ88560.1"/>
    </source>
</evidence>
<reference evidence="2 3" key="1">
    <citation type="submission" date="2016-03" db="EMBL/GenBank/DDBJ databases">
        <title>Choanephora cucurbitarum.</title>
        <authorList>
            <person name="Min B."/>
            <person name="Park H."/>
            <person name="Park J.-H."/>
            <person name="Shin H.-D."/>
            <person name="Choi I.-G."/>
        </authorList>
    </citation>
    <scope>NUCLEOTIDE SEQUENCE [LARGE SCALE GENOMIC DNA]</scope>
    <source>
        <strain evidence="2 3">KUS-F28377</strain>
    </source>
</reference>
<dbReference type="GO" id="GO:0030674">
    <property type="term" value="F:protein-macromolecule adaptor activity"/>
    <property type="evidence" value="ECO:0007669"/>
    <property type="project" value="TreeGrafter"/>
</dbReference>